<feature type="region of interest" description="Disordered" evidence="1">
    <location>
        <begin position="1"/>
        <end position="74"/>
    </location>
</feature>
<feature type="region of interest" description="Disordered" evidence="1">
    <location>
        <begin position="402"/>
        <end position="421"/>
    </location>
</feature>
<feature type="compositionally biased region" description="Polar residues" evidence="1">
    <location>
        <begin position="1"/>
        <end position="20"/>
    </location>
</feature>
<keyword evidence="3" id="KW-1185">Reference proteome</keyword>
<reference evidence="2" key="1">
    <citation type="submission" date="2022-10" db="EMBL/GenBank/DDBJ databases">
        <title>Completed Genome Sequence of two octocoral isolated bacterium, Endozoicomonas euniceicola EF212T and Endozoicomonas gorgoniicola PS125T.</title>
        <authorList>
            <person name="Chiou Y.-J."/>
            <person name="Chen Y.-H."/>
        </authorList>
    </citation>
    <scope>NUCLEOTIDE SEQUENCE</scope>
    <source>
        <strain evidence="2">EF212</strain>
    </source>
</reference>
<gene>
    <name evidence="2" type="ORF">NX720_10090</name>
</gene>
<sequence length="842" mass="93833">MLDPTSPHTPSASGYTVQNPPENPDGPQDSGVAQAESTTRYVQTSASEQAATYGKDIAQRRSGHANAQRDSSHRYRTKELLKWANASNHPDTIKALKKCRVSASADYAEPGQKSLERLSRQEQLNLLKQHLAKKQPEARKAGSEACHAFNPVHKTFATPVQFDLTINKQTQALTQEQQSKLANSVILDEISDQLKGIAKKGHHSKWAGDLGRSNITLQIEIQEKDSGDCYLLPIHSVNSNRQSVQKTVGKKGTDDKKSVEAKEEELRAKLQLSIPGSDPILKDVLRQDVLNPVYVFVTNEFGVTPSSQTYSIDVTAINRDEFIVENKAEYTTYTKPAEMKSYGGKTTLYAKSHFKRENGVFVPTGLSIDINLDNIKPKHLPDEPKIKRAQSAEALNRNRVRPTTSFDLSPPVMRRQTSQQHNAPVKLDITTVGSQLYATNMAAPELEHLINEKTAIKSYKKSLADDQEQWENLPAASSMSTPCPVKQTTAQLSKLNTLAPTSDFFKESKSSLSARDASTRRAMEQAEAAYKKRWQEKATELAKASSDSMHNTAINSFSSVTLQGEKFEQYMKLYGILNHMNNEMVRLAGKAKAAKHSFSRQELTQEQLLSKLLKIKLESSKHLKKLRGSGCEFSSLCEHYGFYKDQKPTKGHETAAQYLEQKKTQVLLEEKKVGASVMLATFAGENTEYKSKSLDSYNDFAKFINRLAAYDKDGKATLLISYMLDNPEQFRDFRLFDDNGFKPVAELEQEVPKLAQAVSRKAIKKLDTLSHKGLSSDDLKAIQTLFGLKPEEVSSSLGASGFAFNIFELIKSLISSEPFLYAAKVDELISFFENKTSGTSYV</sequence>
<evidence type="ECO:0000313" key="2">
    <source>
        <dbReference type="EMBL" id="UYM18227.1"/>
    </source>
</evidence>
<protein>
    <submittedName>
        <fullName evidence="2">Uncharacterized protein</fullName>
    </submittedName>
</protein>
<proteinExistence type="predicted"/>
<dbReference type="Proteomes" id="UP001163255">
    <property type="component" value="Chromosome"/>
</dbReference>
<name>A0ABY6H074_9GAMM</name>
<feature type="compositionally biased region" description="Polar residues" evidence="1">
    <location>
        <begin position="35"/>
        <end position="50"/>
    </location>
</feature>
<evidence type="ECO:0000313" key="3">
    <source>
        <dbReference type="Proteomes" id="UP001163255"/>
    </source>
</evidence>
<evidence type="ECO:0000256" key="1">
    <source>
        <dbReference type="SAM" id="MobiDB-lite"/>
    </source>
</evidence>
<organism evidence="2 3">
    <name type="scientific">Endozoicomonas euniceicola</name>
    <dbReference type="NCBI Taxonomy" id="1234143"/>
    <lineage>
        <taxon>Bacteria</taxon>
        <taxon>Pseudomonadati</taxon>
        <taxon>Pseudomonadota</taxon>
        <taxon>Gammaproteobacteria</taxon>
        <taxon>Oceanospirillales</taxon>
        <taxon>Endozoicomonadaceae</taxon>
        <taxon>Endozoicomonas</taxon>
    </lineage>
</organism>
<dbReference type="EMBL" id="CP103300">
    <property type="protein sequence ID" value="UYM18227.1"/>
    <property type="molecule type" value="Genomic_DNA"/>
</dbReference>
<dbReference type="RefSeq" id="WP_262600982.1">
    <property type="nucleotide sequence ID" value="NZ_CP103300.1"/>
</dbReference>
<accession>A0ABY6H074</accession>